<keyword evidence="2" id="KW-0812">Transmembrane</keyword>
<reference evidence="4" key="1">
    <citation type="submission" date="2018-02" db="EMBL/GenBank/DDBJ databases">
        <authorList>
            <person name="Hausmann B."/>
        </authorList>
    </citation>
    <scope>NUCLEOTIDE SEQUENCE [LARGE SCALE GENOMIC DNA]</scope>
    <source>
        <strain evidence="4">Peat soil MAG SbA1</strain>
    </source>
</reference>
<feature type="transmembrane region" description="Helical" evidence="2">
    <location>
        <begin position="82"/>
        <end position="104"/>
    </location>
</feature>
<gene>
    <name evidence="3" type="ORF">SBA1_320043</name>
</gene>
<dbReference type="PANTHER" id="PTHR31061:SF24">
    <property type="entry name" value="LD22376P"/>
    <property type="match status" value="1"/>
</dbReference>
<evidence type="ECO:0008006" key="5">
    <source>
        <dbReference type="Google" id="ProtNLM"/>
    </source>
</evidence>
<dbReference type="PANTHER" id="PTHR31061">
    <property type="entry name" value="LD22376P"/>
    <property type="match status" value="1"/>
</dbReference>
<dbReference type="Proteomes" id="UP000238701">
    <property type="component" value="Unassembled WGS sequence"/>
</dbReference>
<protein>
    <recommendedName>
        <fullName evidence="5">DUF5009 domain-containing protein</fullName>
    </recommendedName>
</protein>
<feature type="transmembrane region" description="Helical" evidence="2">
    <location>
        <begin position="365"/>
        <end position="384"/>
    </location>
</feature>
<sequence>MANLPSLPALDARSSPAVGPETQRMPAPAASERLGSLDAFRGFVMLWIIGGDGLMAGLAALGHNRVIDAVVYELNHSPWQGLRFYDCIWPSFMLMVGVSVSLSFAKRSLTQTRQQQLAHAAKRALVLFLLGSVRESVLLGSPYLIELSSALQPIAIAYFVAVLIAHKSWRFQAGLGAGILAAYALVLAFIRAPGIAAGSYGFNHNLVHWVDIAWLGQAHWDRWPYADEGWGTVLSTIPTISTTLLGLLIGELFMSARSKKSKAKFIGGIGLGCLAIGYGTSFVVPVVMKMWTASYGLMSAGCACLMLLFFYWVIDIRGYRKWAFPLTVIGMNAIFIYIFTSLIHLDAIVDVFTREVARFLPTSEMLFQQVAVLVVEWCILFWMYKRKIFLKA</sequence>
<keyword evidence="2" id="KW-0472">Membrane</keyword>
<feature type="transmembrane region" description="Helical" evidence="2">
    <location>
        <begin position="326"/>
        <end position="345"/>
    </location>
</feature>
<feature type="transmembrane region" description="Helical" evidence="2">
    <location>
        <begin position="293"/>
        <end position="314"/>
    </location>
</feature>
<evidence type="ECO:0000313" key="4">
    <source>
        <dbReference type="Proteomes" id="UP000238701"/>
    </source>
</evidence>
<feature type="transmembrane region" description="Helical" evidence="2">
    <location>
        <begin position="125"/>
        <end position="144"/>
    </location>
</feature>
<dbReference type="AlphaFoldDB" id="A0A2U3KM30"/>
<organism evidence="3 4">
    <name type="scientific">Candidatus Sulfotelmatobacter kueseliae</name>
    <dbReference type="NCBI Taxonomy" id="2042962"/>
    <lineage>
        <taxon>Bacteria</taxon>
        <taxon>Pseudomonadati</taxon>
        <taxon>Acidobacteriota</taxon>
        <taxon>Terriglobia</taxon>
        <taxon>Terriglobales</taxon>
        <taxon>Candidatus Korobacteraceae</taxon>
        <taxon>Candidatus Sulfotelmatobacter</taxon>
    </lineage>
</organism>
<accession>A0A2U3KM30</accession>
<feature type="region of interest" description="Disordered" evidence="1">
    <location>
        <begin position="1"/>
        <end position="26"/>
    </location>
</feature>
<feature type="transmembrane region" description="Helical" evidence="2">
    <location>
        <begin position="173"/>
        <end position="192"/>
    </location>
</feature>
<evidence type="ECO:0000256" key="2">
    <source>
        <dbReference type="SAM" id="Phobius"/>
    </source>
</evidence>
<evidence type="ECO:0000256" key="1">
    <source>
        <dbReference type="SAM" id="MobiDB-lite"/>
    </source>
</evidence>
<feature type="transmembrane region" description="Helical" evidence="2">
    <location>
        <begin position="265"/>
        <end position="287"/>
    </location>
</feature>
<keyword evidence="2" id="KW-1133">Transmembrane helix</keyword>
<feature type="transmembrane region" description="Helical" evidence="2">
    <location>
        <begin position="43"/>
        <end position="62"/>
    </location>
</feature>
<evidence type="ECO:0000313" key="3">
    <source>
        <dbReference type="EMBL" id="SPF40714.1"/>
    </source>
</evidence>
<proteinExistence type="predicted"/>
<name>A0A2U3KM30_9BACT</name>
<feature type="transmembrane region" description="Helical" evidence="2">
    <location>
        <begin position="150"/>
        <end position="166"/>
    </location>
</feature>
<feature type="transmembrane region" description="Helical" evidence="2">
    <location>
        <begin position="230"/>
        <end position="253"/>
    </location>
</feature>
<dbReference type="EMBL" id="OMOD01000125">
    <property type="protein sequence ID" value="SPF40714.1"/>
    <property type="molecule type" value="Genomic_DNA"/>
</dbReference>